<evidence type="ECO:0000256" key="3">
    <source>
        <dbReference type="ARBA" id="ARBA00012438"/>
    </source>
</evidence>
<dbReference type="PROSITE" id="PS50109">
    <property type="entry name" value="HIS_KIN"/>
    <property type="match status" value="1"/>
</dbReference>
<reference evidence="16 17" key="1">
    <citation type="journal article" date="2016" name="Nat. Commun.">
        <title>Thousands of microbial genomes shed light on interconnected biogeochemical processes in an aquifer system.</title>
        <authorList>
            <person name="Anantharaman K."/>
            <person name="Brown C.T."/>
            <person name="Hug L.A."/>
            <person name="Sharon I."/>
            <person name="Castelle C.J."/>
            <person name="Probst A.J."/>
            <person name="Thomas B.C."/>
            <person name="Singh A."/>
            <person name="Wilkins M.J."/>
            <person name="Karaoz U."/>
            <person name="Brodie E.L."/>
            <person name="Williams K.H."/>
            <person name="Hubbard S.S."/>
            <person name="Banfield J.F."/>
        </authorList>
    </citation>
    <scope>NUCLEOTIDE SEQUENCE [LARGE SCALE GENOMIC DNA]</scope>
</reference>
<sequence length="686" mass="78524">MRKNKRLLSNTLLSLFRGVSIRAKTIFLFSLLLFFAVSTISFLNFNNSEKMLERQTFEGLGGLVKSKADLIDHLFQHNFEVVSFLASQMKLRVLLTAFPETRLRITGKKAQIRKILNTVVDASPSLVNHIHIMDVQGEVLVSTKISEEESNFSGTPEYSKGKTDLYLSVPYFDRKQYRYSISGPVFDLNENTKTVIGILTVEFKGNKLLDILSDYTGLGETGDLVLAKRDGNDIFFLNNMRFKPGAALHWRMPFNTQNAKPIRLALSGQSGITRGLDYRDIEVLSGYRYLELLDWGLVAKIDVREAFEPMWHLLKEIILMGCFVLMVGMIGSFFFVGMITDSLRELREGVELIARGNFAYRVNIDRRDEIGQLASTFNQMAEKLDQLYTGLEENVRLKTKELENTLAKTEAQNKILIDTKTAVLNILEDLDETRRDLERQKADLEQGKRELEKANKELDNFVYTASHDLRAPLRGISSFASFIEEDYSDKLDAQGKDYLNEIRKSTTRMDELIEDLLELSKISRIKNPYENVPIADLIQEVKVRIEFDLHDHKSELIVSGEMPVIYCDRIKMTEVFFNLINNAIKFSSKIAGQTPRVEIGCRTEPEKTVFYVKDNGIGIDPQYQEQIFEIFRRLHTETEYEGTGAGLSIVKRVVDDYGGKIWVESELGKGATFWFEIPKDLKENII</sequence>
<evidence type="ECO:0000256" key="5">
    <source>
        <dbReference type="ARBA" id="ARBA00022553"/>
    </source>
</evidence>
<dbReference type="SMART" id="SM00304">
    <property type="entry name" value="HAMP"/>
    <property type="match status" value="1"/>
</dbReference>
<evidence type="ECO:0000256" key="11">
    <source>
        <dbReference type="ARBA" id="ARBA00023136"/>
    </source>
</evidence>
<dbReference type="InterPro" id="IPR003661">
    <property type="entry name" value="HisK_dim/P_dom"/>
</dbReference>
<dbReference type="InterPro" id="IPR036890">
    <property type="entry name" value="HATPase_C_sf"/>
</dbReference>
<gene>
    <name evidence="16" type="ORF">A3G33_06185</name>
</gene>
<dbReference type="SMART" id="SM00387">
    <property type="entry name" value="HATPase_c"/>
    <property type="match status" value="1"/>
</dbReference>
<keyword evidence="5" id="KW-0597">Phosphoprotein</keyword>
<dbReference type="Pfam" id="PF00672">
    <property type="entry name" value="HAMP"/>
    <property type="match status" value="1"/>
</dbReference>
<dbReference type="PANTHER" id="PTHR42878:SF15">
    <property type="entry name" value="BACTERIOPHYTOCHROME"/>
    <property type="match status" value="1"/>
</dbReference>
<organism evidence="16 17">
    <name type="scientific">Candidatus Danuiimicrobium aquiferis</name>
    <dbReference type="NCBI Taxonomy" id="1801832"/>
    <lineage>
        <taxon>Bacteria</taxon>
        <taxon>Pseudomonadati</taxon>
        <taxon>Candidatus Omnitrophota</taxon>
        <taxon>Candidatus Danuiimicrobium</taxon>
    </lineage>
</organism>
<dbReference type="PROSITE" id="PS50885">
    <property type="entry name" value="HAMP"/>
    <property type="match status" value="1"/>
</dbReference>
<feature type="transmembrane region" description="Helical" evidence="13">
    <location>
        <begin position="317"/>
        <end position="339"/>
    </location>
</feature>
<keyword evidence="7" id="KW-0547">Nucleotide-binding</keyword>
<dbReference type="PRINTS" id="PR00344">
    <property type="entry name" value="BCTRLSENSOR"/>
</dbReference>
<keyword evidence="12" id="KW-0175">Coiled coil</keyword>
<dbReference type="SUPFAM" id="SSF158472">
    <property type="entry name" value="HAMP domain-like"/>
    <property type="match status" value="1"/>
</dbReference>
<keyword evidence="4" id="KW-1003">Cell membrane</keyword>
<evidence type="ECO:0000259" key="15">
    <source>
        <dbReference type="PROSITE" id="PS50885"/>
    </source>
</evidence>
<dbReference type="Gene3D" id="1.10.287.130">
    <property type="match status" value="1"/>
</dbReference>
<keyword evidence="13" id="KW-1133">Transmembrane helix</keyword>
<dbReference type="SUPFAM" id="SSF47384">
    <property type="entry name" value="Homodimeric domain of signal transducing histidine kinase"/>
    <property type="match status" value="1"/>
</dbReference>
<evidence type="ECO:0000256" key="4">
    <source>
        <dbReference type="ARBA" id="ARBA00022475"/>
    </source>
</evidence>
<evidence type="ECO:0000256" key="2">
    <source>
        <dbReference type="ARBA" id="ARBA00004236"/>
    </source>
</evidence>
<dbReference type="CDD" id="cd00082">
    <property type="entry name" value="HisKA"/>
    <property type="match status" value="1"/>
</dbReference>
<dbReference type="GO" id="GO:0030295">
    <property type="term" value="F:protein kinase activator activity"/>
    <property type="evidence" value="ECO:0007669"/>
    <property type="project" value="TreeGrafter"/>
</dbReference>
<evidence type="ECO:0000313" key="16">
    <source>
        <dbReference type="EMBL" id="OGW95372.1"/>
    </source>
</evidence>
<comment type="catalytic activity">
    <reaction evidence="1">
        <text>ATP + protein L-histidine = ADP + protein N-phospho-L-histidine.</text>
        <dbReference type="EC" id="2.7.13.3"/>
    </reaction>
</comment>
<evidence type="ECO:0000256" key="7">
    <source>
        <dbReference type="ARBA" id="ARBA00022741"/>
    </source>
</evidence>
<dbReference type="InterPro" id="IPR036097">
    <property type="entry name" value="HisK_dim/P_sf"/>
</dbReference>
<protein>
    <recommendedName>
        <fullName evidence="3">histidine kinase</fullName>
        <ecNumber evidence="3">2.7.13.3</ecNumber>
    </recommendedName>
</protein>
<feature type="coiled-coil region" evidence="12">
    <location>
        <begin position="392"/>
        <end position="464"/>
    </location>
</feature>
<evidence type="ECO:0000256" key="9">
    <source>
        <dbReference type="ARBA" id="ARBA00022840"/>
    </source>
</evidence>
<feature type="transmembrane region" description="Helical" evidence="13">
    <location>
        <begin position="26"/>
        <end position="45"/>
    </location>
</feature>
<evidence type="ECO:0000256" key="6">
    <source>
        <dbReference type="ARBA" id="ARBA00022679"/>
    </source>
</evidence>
<keyword evidence="10" id="KW-0902">Two-component regulatory system</keyword>
<evidence type="ECO:0000256" key="1">
    <source>
        <dbReference type="ARBA" id="ARBA00000085"/>
    </source>
</evidence>
<dbReference type="EC" id="2.7.13.3" evidence="3"/>
<dbReference type="CDD" id="cd06225">
    <property type="entry name" value="HAMP"/>
    <property type="match status" value="1"/>
</dbReference>
<dbReference type="GO" id="GO:0000156">
    <property type="term" value="F:phosphorelay response regulator activity"/>
    <property type="evidence" value="ECO:0007669"/>
    <property type="project" value="TreeGrafter"/>
</dbReference>
<dbReference type="InterPro" id="IPR003660">
    <property type="entry name" value="HAMP_dom"/>
</dbReference>
<dbReference type="GO" id="GO:0005524">
    <property type="term" value="F:ATP binding"/>
    <property type="evidence" value="ECO:0007669"/>
    <property type="project" value="UniProtKB-KW"/>
</dbReference>
<keyword evidence="9" id="KW-0067">ATP-binding</keyword>
<feature type="domain" description="Histidine kinase" evidence="14">
    <location>
        <begin position="464"/>
        <end position="681"/>
    </location>
</feature>
<keyword evidence="8" id="KW-0418">Kinase</keyword>
<dbReference type="InterPro" id="IPR050351">
    <property type="entry name" value="BphY/WalK/GraS-like"/>
</dbReference>
<dbReference type="EMBL" id="MHFR01000064">
    <property type="protein sequence ID" value="OGW95372.1"/>
    <property type="molecule type" value="Genomic_DNA"/>
</dbReference>
<comment type="caution">
    <text evidence="16">The sequence shown here is derived from an EMBL/GenBank/DDBJ whole genome shotgun (WGS) entry which is preliminary data.</text>
</comment>
<dbReference type="SUPFAM" id="SSF55874">
    <property type="entry name" value="ATPase domain of HSP90 chaperone/DNA topoisomerase II/histidine kinase"/>
    <property type="match status" value="1"/>
</dbReference>
<evidence type="ECO:0000256" key="10">
    <source>
        <dbReference type="ARBA" id="ARBA00023012"/>
    </source>
</evidence>
<dbReference type="InterPro" id="IPR005467">
    <property type="entry name" value="His_kinase_dom"/>
</dbReference>
<dbReference type="InterPro" id="IPR003594">
    <property type="entry name" value="HATPase_dom"/>
</dbReference>
<proteinExistence type="predicted"/>
<keyword evidence="11 13" id="KW-0472">Membrane</keyword>
<dbReference type="Gene3D" id="3.30.565.10">
    <property type="entry name" value="Histidine kinase-like ATPase, C-terminal domain"/>
    <property type="match status" value="1"/>
</dbReference>
<dbReference type="AlphaFoldDB" id="A0A1G1KRE8"/>
<dbReference type="GO" id="GO:0005886">
    <property type="term" value="C:plasma membrane"/>
    <property type="evidence" value="ECO:0007669"/>
    <property type="project" value="UniProtKB-SubCell"/>
</dbReference>
<name>A0A1G1KRE8_9BACT</name>
<evidence type="ECO:0000256" key="13">
    <source>
        <dbReference type="SAM" id="Phobius"/>
    </source>
</evidence>
<dbReference type="InterPro" id="IPR004358">
    <property type="entry name" value="Sig_transdc_His_kin-like_C"/>
</dbReference>
<dbReference type="Gene3D" id="6.10.340.10">
    <property type="match status" value="1"/>
</dbReference>
<dbReference type="Pfam" id="PF00512">
    <property type="entry name" value="HisKA"/>
    <property type="match status" value="1"/>
</dbReference>
<keyword evidence="13" id="KW-0812">Transmembrane</keyword>
<evidence type="ECO:0000313" key="17">
    <source>
        <dbReference type="Proteomes" id="UP000178187"/>
    </source>
</evidence>
<dbReference type="Pfam" id="PF02518">
    <property type="entry name" value="HATPase_c"/>
    <property type="match status" value="1"/>
</dbReference>
<accession>A0A1G1KRE8</accession>
<evidence type="ECO:0000259" key="14">
    <source>
        <dbReference type="PROSITE" id="PS50109"/>
    </source>
</evidence>
<dbReference type="SMART" id="SM00388">
    <property type="entry name" value="HisKA"/>
    <property type="match status" value="1"/>
</dbReference>
<comment type="subcellular location">
    <subcellularLocation>
        <location evidence="2">Cell membrane</location>
    </subcellularLocation>
</comment>
<keyword evidence="6" id="KW-0808">Transferase</keyword>
<dbReference type="PANTHER" id="PTHR42878">
    <property type="entry name" value="TWO-COMPONENT HISTIDINE KINASE"/>
    <property type="match status" value="1"/>
</dbReference>
<dbReference type="FunFam" id="3.30.565.10:FF:000023">
    <property type="entry name" value="PAS domain-containing sensor histidine kinase"/>
    <property type="match status" value="1"/>
</dbReference>
<dbReference type="GO" id="GO:0000155">
    <property type="term" value="F:phosphorelay sensor kinase activity"/>
    <property type="evidence" value="ECO:0007669"/>
    <property type="project" value="InterPro"/>
</dbReference>
<dbReference type="GO" id="GO:0007234">
    <property type="term" value="P:osmosensory signaling via phosphorelay pathway"/>
    <property type="evidence" value="ECO:0007669"/>
    <property type="project" value="TreeGrafter"/>
</dbReference>
<dbReference type="Proteomes" id="UP000178187">
    <property type="component" value="Unassembled WGS sequence"/>
</dbReference>
<feature type="domain" description="HAMP" evidence="15">
    <location>
        <begin position="337"/>
        <end position="389"/>
    </location>
</feature>
<evidence type="ECO:0000256" key="12">
    <source>
        <dbReference type="SAM" id="Coils"/>
    </source>
</evidence>
<evidence type="ECO:0000256" key="8">
    <source>
        <dbReference type="ARBA" id="ARBA00022777"/>
    </source>
</evidence>